<dbReference type="Proteomes" id="UP000664414">
    <property type="component" value="Unassembled WGS sequence"/>
</dbReference>
<keyword evidence="2" id="KW-0472">Membrane</keyword>
<feature type="compositionally biased region" description="Basic and acidic residues" evidence="1">
    <location>
        <begin position="38"/>
        <end position="64"/>
    </location>
</feature>
<accession>A0A8J7Q1Y4</accession>
<proteinExistence type="predicted"/>
<name>A0A8J7Q1Y4_9PROT</name>
<dbReference type="AlphaFoldDB" id="A0A8J7Q1Y4"/>
<reference evidence="3" key="1">
    <citation type="submission" date="2021-02" db="EMBL/GenBank/DDBJ databases">
        <title>Thiocyanate and organic carbon inputs drive convergent selection for specific autotrophic Afipia and Thiobacillus strains within complex microbiomes.</title>
        <authorList>
            <person name="Huddy R.J."/>
            <person name="Sachdeva R."/>
            <person name="Kadzinga F."/>
            <person name="Kantor R.S."/>
            <person name="Harrison S.T.L."/>
            <person name="Banfield J.F."/>
        </authorList>
    </citation>
    <scope>NUCLEOTIDE SEQUENCE</scope>
    <source>
        <strain evidence="3">SCN18_10_11_15_R4_P_38_20</strain>
    </source>
</reference>
<evidence type="ECO:0000313" key="4">
    <source>
        <dbReference type="Proteomes" id="UP000664414"/>
    </source>
</evidence>
<protein>
    <submittedName>
        <fullName evidence="3">Uncharacterized protein</fullName>
    </submittedName>
</protein>
<organism evidence="3 4">
    <name type="scientific">Candidatus Paracaedimonas acanthamoebae</name>
    <dbReference type="NCBI Taxonomy" id="244581"/>
    <lineage>
        <taxon>Bacteria</taxon>
        <taxon>Pseudomonadati</taxon>
        <taxon>Pseudomonadota</taxon>
        <taxon>Alphaproteobacteria</taxon>
        <taxon>Holosporales</taxon>
        <taxon>Caedimonadaceae</taxon>
        <taxon>Candidatus Paracaedimonas</taxon>
    </lineage>
</organism>
<feature type="transmembrane region" description="Helical" evidence="2">
    <location>
        <begin position="6"/>
        <end position="24"/>
    </location>
</feature>
<dbReference type="EMBL" id="JAFKGL010000031">
    <property type="protein sequence ID" value="MBN9413628.1"/>
    <property type="molecule type" value="Genomic_DNA"/>
</dbReference>
<evidence type="ECO:0000313" key="3">
    <source>
        <dbReference type="EMBL" id="MBN9413628.1"/>
    </source>
</evidence>
<evidence type="ECO:0000256" key="2">
    <source>
        <dbReference type="SAM" id="Phobius"/>
    </source>
</evidence>
<gene>
    <name evidence="3" type="ORF">J0H12_06890</name>
</gene>
<keyword evidence="2" id="KW-1133">Transmembrane helix</keyword>
<keyword evidence="2" id="KW-0812">Transmembrane</keyword>
<sequence>MLEIVSLFMVIMIGIVSTIPAEATRRHRVAAFRKKQAEEEAKKLEEKQKQEEQSQIEKKAKQQEETSSLTPKKQERLKIIVPRVDK</sequence>
<evidence type="ECO:0000256" key="1">
    <source>
        <dbReference type="SAM" id="MobiDB-lite"/>
    </source>
</evidence>
<comment type="caution">
    <text evidence="3">The sequence shown here is derived from an EMBL/GenBank/DDBJ whole genome shotgun (WGS) entry which is preliminary data.</text>
</comment>
<feature type="region of interest" description="Disordered" evidence="1">
    <location>
        <begin position="38"/>
        <end position="76"/>
    </location>
</feature>